<dbReference type="UniPathway" id="UPA00077">
    <property type="reaction ID" value="UER00156"/>
</dbReference>
<dbReference type="PANTHER" id="PTHR20941:SF1">
    <property type="entry name" value="FOLIC ACID SYNTHESIS PROTEIN FOL1"/>
    <property type="match status" value="1"/>
</dbReference>
<reference evidence="12 13" key="1">
    <citation type="journal article" date="2016" name="Genome Announc.">
        <title>Complete Genome and Plasmid Sequences for Rhodococcus fascians D188 and Draft Sequences for Rhodococcus Isolates PBTS 1 and PBTS 2.</title>
        <authorList>
            <person name="Stamler R.A."/>
            <person name="Vereecke D."/>
            <person name="Zhang Y."/>
            <person name="Schilkey F."/>
            <person name="Devitt N."/>
            <person name="Randall J.J."/>
        </authorList>
    </citation>
    <scope>NUCLEOTIDE SEQUENCE [LARGE SCALE GENOMIC DNA]</scope>
    <source>
        <strain evidence="12 13">PBTS2</strain>
    </source>
</reference>
<sequence length="308" mass="32148">MTAVLTTVSTATRAADARDRLLTRLTTSHPVVCGIVNVTPDSFSDGGRFLDSDRAVAHALSMVDEGAELLDIGGESTRPGATPPTIDEEIARVVPVIDALSRLTSTPLSVDTSRPEVMREAVRAGASVINDVRALRLPGALAAAAELDVAVCLTHMQGEPATMQHSPRYGDVTAEVCEFLDDRAAECIRAGIPAYRILVDPGFGFGKTLEHNLQLLQGLRALTASGRPIMAGLSRKGMIGAITGREVDGRLAGSLAAAIFAAQNGASLLRVHDVAATIDALAVMRAVRSLDVLPSHPGQSTTNAEATS</sequence>
<comment type="similarity">
    <text evidence="4 10">Belongs to the DHPS family.</text>
</comment>
<evidence type="ECO:0000256" key="9">
    <source>
        <dbReference type="ARBA" id="ARBA00022909"/>
    </source>
</evidence>
<evidence type="ECO:0000313" key="12">
    <source>
        <dbReference type="EMBL" id="AMY22555.1"/>
    </source>
</evidence>
<dbReference type="Gene3D" id="3.20.20.20">
    <property type="entry name" value="Dihydropteroate synthase-like"/>
    <property type="match status" value="1"/>
</dbReference>
<gene>
    <name evidence="12" type="primary">folP</name>
    <name evidence="12" type="ORF">A3Q41_01244</name>
</gene>
<dbReference type="Proteomes" id="UP000076038">
    <property type="component" value="Chromosome"/>
</dbReference>
<evidence type="ECO:0000256" key="2">
    <source>
        <dbReference type="ARBA" id="ARBA00001946"/>
    </source>
</evidence>
<dbReference type="PROSITE" id="PS00793">
    <property type="entry name" value="DHPS_2"/>
    <property type="match status" value="1"/>
</dbReference>
<keyword evidence="13" id="KW-1185">Reference proteome</keyword>
<evidence type="ECO:0000259" key="11">
    <source>
        <dbReference type="PROSITE" id="PS50972"/>
    </source>
</evidence>
<organism evidence="12 13">
    <name type="scientific">Rhodococcoides fascians</name>
    <name type="common">Rhodococcus fascians</name>
    <dbReference type="NCBI Taxonomy" id="1828"/>
    <lineage>
        <taxon>Bacteria</taxon>
        <taxon>Bacillati</taxon>
        <taxon>Actinomycetota</taxon>
        <taxon>Actinomycetes</taxon>
        <taxon>Mycobacteriales</taxon>
        <taxon>Nocardiaceae</taxon>
        <taxon>Rhodococcoides</taxon>
    </lineage>
</organism>
<dbReference type="Pfam" id="PF00809">
    <property type="entry name" value="Pterin_bind"/>
    <property type="match status" value="1"/>
</dbReference>
<dbReference type="PROSITE" id="PS50972">
    <property type="entry name" value="PTERIN_BINDING"/>
    <property type="match status" value="1"/>
</dbReference>
<dbReference type="PATRIC" id="fig|1653479.3.peg.1260"/>
<evidence type="ECO:0000256" key="6">
    <source>
        <dbReference type="ARBA" id="ARBA00022679"/>
    </source>
</evidence>
<dbReference type="GO" id="GO:0004156">
    <property type="term" value="F:dihydropteroate synthase activity"/>
    <property type="evidence" value="ECO:0007669"/>
    <property type="project" value="UniProtKB-EC"/>
</dbReference>
<dbReference type="EMBL" id="CP015220">
    <property type="protein sequence ID" value="AMY22555.1"/>
    <property type="molecule type" value="Genomic_DNA"/>
</dbReference>
<comment type="function">
    <text evidence="10">Catalyzes the condensation of para-aminobenzoate (pABA) with 6-hydroxymethyl-7,8-dihydropterin diphosphate (DHPt-PP) to form 7,8-dihydropteroate (H2Pte), the immediate precursor of folate derivatives.</text>
</comment>
<evidence type="ECO:0000256" key="7">
    <source>
        <dbReference type="ARBA" id="ARBA00022723"/>
    </source>
</evidence>
<protein>
    <recommendedName>
        <fullName evidence="5 10">Dihydropteroate synthase</fullName>
        <shortName evidence="10">DHPS</shortName>
        <ecNumber evidence="5 10">2.5.1.15</ecNumber>
    </recommendedName>
    <alternativeName>
        <fullName evidence="10">Dihydropteroate pyrophosphorylase</fullName>
    </alternativeName>
</protein>
<feature type="domain" description="Pterin-binding" evidence="11">
    <location>
        <begin position="30"/>
        <end position="282"/>
    </location>
</feature>
<dbReference type="InterPro" id="IPR006390">
    <property type="entry name" value="DHP_synth_dom"/>
</dbReference>
<comment type="cofactor">
    <cofactor evidence="2 10">
        <name>Mg(2+)</name>
        <dbReference type="ChEBI" id="CHEBI:18420"/>
    </cofactor>
</comment>
<dbReference type="GO" id="GO:0046654">
    <property type="term" value="P:tetrahydrofolate biosynthetic process"/>
    <property type="evidence" value="ECO:0007669"/>
    <property type="project" value="UniProtKB-UniPathway"/>
</dbReference>
<dbReference type="AlphaFoldDB" id="A0A143QHC8"/>
<keyword evidence="9 10" id="KW-0289">Folate biosynthesis</keyword>
<reference evidence="13" key="2">
    <citation type="submission" date="2016-04" db="EMBL/GenBank/DDBJ databases">
        <title>Complete Genome and Plasmid Sequences for Rhodococcus fascians D188 and Draft Sequences for Rhodococcus spp. Isolates PBTS 1 and PBTS 2.</title>
        <authorList>
            <person name="Stamer R."/>
            <person name="Vereecke D."/>
            <person name="Zhang Y."/>
            <person name="Schilkey F."/>
            <person name="Devitt N."/>
            <person name="Randall J."/>
        </authorList>
    </citation>
    <scope>NUCLEOTIDE SEQUENCE [LARGE SCALE GENOMIC DNA]</scope>
    <source>
        <strain evidence="13">PBTS2</strain>
    </source>
</reference>
<dbReference type="InterPro" id="IPR011005">
    <property type="entry name" value="Dihydropteroate_synth-like_sf"/>
</dbReference>
<dbReference type="InterPro" id="IPR045031">
    <property type="entry name" value="DHP_synth-like"/>
</dbReference>
<evidence type="ECO:0000256" key="5">
    <source>
        <dbReference type="ARBA" id="ARBA00012458"/>
    </source>
</evidence>
<dbReference type="CDD" id="cd00739">
    <property type="entry name" value="DHPS"/>
    <property type="match status" value="1"/>
</dbReference>
<evidence type="ECO:0000256" key="4">
    <source>
        <dbReference type="ARBA" id="ARBA00009503"/>
    </source>
</evidence>
<dbReference type="InterPro" id="IPR000489">
    <property type="entry name" value="Pterin-binding_dom"/>
</dbReference>
<dbReference type="KEGG" id="rhs:A3Q41_01244"/>
<evidence type="ECO:0000313" key="13">
    <source>
        <dbReference type="Proteomes" id="UP000076038"/>
    </source>
</evidence>
<keyword evidence="7 10" id="KW-0479">Metal-binding</keyword>
<proteinExistence type="inferred from homology"/>
<evidence type="ECO:0000256" key="1">
    <source>
        <dbReference type="ARBA" id="ARBA00000012"/>
    </source>
</evidence>
<dbReference type="GO" id="GO:0046872">
    <property type="term" value="F:metal ion binding"/>
    <property type="evidence" value="ECO:0007669"/>
    <property type="project" value="UniProtKB-KW"/>
</dbReference>
<keyword evidence="8 10" id="KW-0460">Magnesium</keyword>
<evidence type="ECO:0000256" key="10">
    <source>
        <dbReference type="RuleBase" id="RU361205"/>
    </source>
</evidence>
<dbReference type="PANTHER" id="PTHR20941">
    <property type="entry name" value="FOLATE SYNTHESIS PROTEINS"/>
    <property type="match status" value="1"/>
</dbReference>
<evidence type="ECO:0000256" key="3">
    <source>
        <dbReference type="ARBA" id="ARBA00004763"/>
    </source>
</evidence>
<dbReference type="PROSITE" id="PS00792">
    <property type="entry name" value="DHPS_1"/>
    <property type="match status" value="1"/>
</dbReference>
<dbReference type="SUPFAM" id="SSF51717">
    <property type="entry name" value="Dihydropteroate synthetase-like"/>
    <property type="match status" value="1"/>
</dbReference>
<keyword evidence="6 10" id="KW-0808">Transferase</keyword>
<evidence type="ECO:0000256" key="8">
    <source>
        <dbReference type="ARBA" id="ARBA00022842"/>
    </source>
</evidence>
<dbReference type="GO" id="GO:0005829">
    <property type="term" value="C:cytosol"/>
    <property type="evidence" value="ECO:0007669"/>
    <property type="project" value="TreeGrafter"/>
</dbReference>
<accession>A0A143QHC8</accession>
<dbReference type="GO" id="GO:0046656">
    <property type="term" value="P:folic acid biosynthetic process"/>
    <property type="evidence" value="ECO:0007669"/>
    <property type="project" value="UniProtKB-KW"/>
</dbReference>
<name>A0A143QHC8_RHOFA</name>
<comment type="pathway">
    <text evidence="3 10">Cofactor biosynthesis; tetrahydrofolate biosynthesis; 7,8-dihydrofolate from 2-amino-4-hydroxy-6-hydroxymethyl-7,8-dihydropteridine diphosphate and 4-aminobenzoate: step 1/2.</text>
</comment>
<dbReference type="NCBIfam" id="TIGR01496">
    <property type="entry name" value="DHPS"/>
    <property type="match status" value="1"/>
</dbReference>
<comment type="catalytic activity">
    <reaction evidence="1">
        <text>(7,8-dihydropterin-6-yl)methyl diphosphate + 4-aminobenzoate = 7,8-dihydropteroate + diphosphate</text>
        <dbReference type="Rhea" id="RHEA:19949"/>
        <dbReference type="ChEBI" id="CHEBI:17836"/>
        <dbReference type="ChEBI" id="CHEBI:17839"/>
        <dbReference type="ChEBI" id="CHEBI:33019"/>
        <dbReference type="ChEBI" id="CHEBI:72950"/>
        <dbReference type="EC" id="2.5.1.15"/>
    </reaction>
</comment>
<dbReference type="EC" id="2.5.1.15" evidence="5 10"/>